<dbReference type="KEGG" id="kps:KPNJ2_01371"/>
<dbReference type="EMBL" id="CP006918">
    <property type="protein sequence ID" value="AHM78151.1"/>
    <property type="molecule type" value="Genomic_DNA"/>
</dbReference>
<name>W8VF20_KLEPN</name>
<sequence length="44" mass="4681">MFAILAPGCARHPHVLPVRYSGCAHAGTKLAAPPTAFYSRLINC</sequence>
<proteinExistence type="predicted"/>
<evidence type="ECO:0008006" key="3">
    <source>
        <dbReference type="Google" id="ProtNLM"/>
    </source>
</evidence>
<protein>
    <recommendedName>
        <fullName evidence="3">L-asparaginase</fullName>
    </recommendedName>
</protein>
<organism evidence="1 2">
    <name type="scientific">Klebsiella pneumoniae 30684/NJST258_2</name>
    <dbReference type="NCBI Taxonomy" id="1420013"/>
    <lineage>
        <taxon>Bacteria</taxon>
        <taxon>Pseudomonadati</taxon>
        <taxon>Pseudomonadota</taxon>
        <taxon>Gammaproteobacteria</taxon>
        <taxon>Enterobacterales</taxon>
        <taxon>Enterobacteriaceae</taxon>
        <taxon>Klebsiella/Raoultella group</taxon>
        <taxon>Klebsiella</taxon>
        <taxon>Klebsiella pneumoniae complex</taxon>
    </lineage>
</organism>
<gene>
    <name evidence="1" type="ORF">KPNJ2_01371</name>
</gene>
<dbReference type="HOGENOM" id="CLU_213944_0_0_6"/>
<evidence type="ECO:0000313" key="1">
    <source>
        <dbReference type="EMBL" id="AHM78151.1"/>
    </source>
</evidence>
<accession>W8VF20</accession>
<evidence type="ECO:0000313" key="2">
    <source>
        <dbReference type="Proteomes" id="UP000019586"/>
    </source>
</evidence>
<dbReference type="AlphaFoldDB" id="W8VF20"/>
<dbReference type="Proteomes" id="UP000019586">
    <property type="component" value="Chromosome"/>
</dbReference>
<reference evidence="1 2" key="1">
    <citation type="journal article" date="2014" name="Proc. Natl. Acad. Sci. U.S.A.">
        <title>Molecular dissection of the evolution of carbapenem-resistant multilocus sequence type 258 Klebsiella pneumoniae.</title>
        <authorList>
            <person name="Deleo F.R."/>
            <person name="Chen L."/>
            <person name="Porcella S.F."/>
            <person name="Martens C.A."/>
            <person name="Kobayashi S.D."/>
            <person name="Porter A.R."/>
            <person name="Chavda K.D."/>
            <person name="Jacobs M.R."/>
            <person name="Mathema B."/>
            <person name="Olsen R.J."/>
            <person name="Bonomo R.A."/>
            <person name="Musser J.M."/>
            <person name="Kreiswirth B.N."/>
        </authorList>
    </citation>
    <scope>NUCLEOTIDE SEQUENCE [LARGE SCALE GENOMIC DNA]</scope>
    <source>
        <strain evidence="1">30684/NJST258_2</strain>
    </source>
</reference>